<dbReference type="AlphaFoldDB" id="A0A8D0WBV3"/>
<protein>
    <recommendedName>
        <fullName evidence="1">RNA-directed DNA polymerase</fullName>
        <ecNumber evidence="1">2.7.7.49</ecNumber>
    </recommendedName>
</protein>
<evidence type="ECO:0000313" key="4">
    <source>
        <dbReference type="Proteomes" id="UP000694570"/>
    </source>
</evidence>
<dbReference type="EC" id="2.7.7.49" evidence="1"/>
<evidence type="ECO:0000313" key="3">
    <source>
        <dbReference type="Ensembl" id="ENSSSCP00030018937.1"/>
    </source>
</evidence>
<dbReference type="Proteomes" id="UP000694570">
    <property type="component" value="Unplaced"/>
</dbReference>
<dbReference type="Pfam" id="PF00078">
    <property type="entry name" value="RVT_1"/>
    <property type="match status" value="1"/>
</dbReference>
<reference evidence="3" key="1">
    <citation type="submission" date="2025-08" db="UniProtKB">
        <authorList>
            <consortium name="Ensembl"/>
        </authorList>
    </citation>
    <scope>IDENTIFICATION</scope>
</reference>
<proteinExistence type="predicted"/>
<dbReference type="PROSITE" id="PS50878">
    <property type="entry name" value="RT_POL"/>
    <property type="match status" value="1"/>
</dbReference>
<dbReference type="GO" id="GO:0003964">
    <property type="term" value="F:RNA-directed DNA polymerase activity"/>
    <property type="evidence" value="ECO:0007669"/>
    <property type="project" value="UniProtKB-EC"/>
</dbReference>
<sequence>QNPTSIHDKTLTKVGIEGTYLNVIKAIYEKPTANIILNREKLKAFPLKSGTRQGCPLSPLLFNIVLEVLATAIRQTKEIKSIQIGREEVKLSFYADDMILHTENPKDSTQKLLELINEFRKVAGYKINIQKLVAFLYTNNEILEKEYKNTIPFKITAPKIKYLGINLTKEVTYMLRIIKH</sequence>
<organism evidence="3 4">
    <name type="scientific">Sus scrofa</name>
    <name type="common">Pig</name>
    <dbReference type="NCBI Taxonomy" id="9823"/>
    <lineage>
        <taxon>Eukaryota</taxon>
        <taxon>Metazoa</taxon>
        <taxon>Chordata</taxon>
        <taxon>Craniata</taxon>
        <taxon>Vertebrata</taxon>
        <taxon>Euteleostomi</taxon>
        <taxon>Mammalia</taxon>
        <taxon>Eutheria</taxon>
        <taxon>Laurasiatheria</taxon>
        <taxon>Artiodactyla</taxon>
        <taxon>Suina</taxon>
        <taxon>Suidae</taxon>
        <taxon>Sus</taxon>
    </lineage>
</organism>
<dbReference type="InterPro" id="IPR043502">
    <property type="entry name" value="DNA/RNA_pol_sf"/>
</dbReference>
<feature type="domain" description="Reverse transcriptase" evidence="2">
    <location>
        <begin position="1"/>
        <end position="167"/>
    </location>
</feature>
<evidence type="ECO:0000259" key="2">
    <source>
        <dbReference type="PROSITE" id="PS50878"/>
    </source>
</evidence>
<accession>A0A8D0WBV3</accession>
<dbReference type="InterPro" id="IPR000477">
    <property type="entry name" value="RT_dom"/>
</dbReference>
<dbReference type="Ensembl" id="ENSSSCT00030041692.1">
    <property type="protein sequence ID" value="ENSSSCP00030018937.1"/>
    <property type="gene ID" value="ENSSSCG00030030039.1"/>
</dbReference>
<evidence type="ECO:0000256" key="1">
    <source>
        <dbReference type="ARBA" id="ARBA00012493"/>
    </source>
</evidence>
<dbReference type="PANTHER" id="PTHR19446">
    <property type="entry name" value="REVERSE TRANSCRIPTASES"/>
    <property type="match status" value="1"/>
</dbReference>
<dbReference type="SUPFAM" id="SSF56672">
    <property type="entry name" value="DNA/RNA polymerases"/>
    <property type="match status" value="1"/>
</dbReference>
<name>A0A8D0WBV3_PIG</name>